<dbReference type="AlphaFoldDB" id="A0A4Y2M8W5"/>
<dbReference type="OrthoDB" id="10673148at2759"/>
<proteinExistence type="predicted"/>
<accession>A0A4Y2M8W5</accession>
<dbReference type="Proteomes" id="UP000499080">
    <property type="component" value="Unassembled WGS sequence"/>
</dbReference>
<sequence>QGDEDPTLMPQSSDQGYQFDPNAAIPTDGFKF</sequence>
<evidence type="ECO:0000256" key="1">
    <source>
        <dbReference type="SAM" id="MobiDB-lite"/>
    </source>
</evidence>
<dbReference type="EMBL" id="BGPR01007006">
    <property type="protein sequence ID" value="GBN23521.1"/>
    <property type="molecule type" value="Genomic_DNA"/>
</dbReference>
<feature type="non-terminal residue" evidence="2">
    <location>
        <position position="1"/>
    </location>
</feature>
<protein>
    <submittedName>
        <fullName evidence="2">Uncharacterized protein</fullName>
    </submittedName>
</protein>
<organism evidence="2 3">
    <name type="scientific">Araneus ventricosus</name>
    <name type="common">Orbweaver spider</name>
    <name type="synonym">Epeira ventricosa</name>
    <dbReference type="NCBI Taxonomy" id="182803"/>
    <lineage>
        <taxon>Eukaryota</taxon>
        <taxon>Metazoa</taxon>
        <taxon>Ecdysozoa</taxon>
        <taxon>Arthropoda</taxon>
        <taxon>Chelicerata</taxon>
        <taxon>Arachnida</taxon>
        <taxon>Araneae</taxon>
        <taxon>Araneomorphae</taxon>
        <taxon>Entelegynae</taxon>
        <taxon>Araneoidea</taxon>
        <taxon>Araneidae</taxon>
        <taxon>Araneus</taxon>
    </lineage>
</organism>
<keyword evidence="3" id="KW-1185">Reference proteome</keyword>
<evidence type="ECO:0000313" key="3">
    <source>
        <dbReference type="Proteomes" id="UP000499080"/>
    </source>
</evidence>
<feature type="region of interest" description="Disordered" evidence="1">
    <location>
        <begin position="1"/>
        <end position="32"/>
    </location>
</feature>
<comment type="caution">
    <text evidence="2">The sequence shown here is derived from an EMBL/GenBank/DDBJ whole genome shotgun (WGS) entry which is preliminary data.</text>
</comment>
<name>A0A4Y2M8W5_ARAVE</name>
<gene>
    <name evidence="2" type="ORF">AVEN_166319_1</name>
</gene>
<evidence type="ECO:0000313" key="2">
    <source>
        <dbReference type="EMBL" id="GBN23521.1"/>
    </source>
</evidence>
<reference evidence="2 3" key="1">
    <citation type="journal article" date="2019" name="Sci. Rep.">
        <title>Orb-weaving spider Araneus ventricosus genome elucidates the spidroin gene catalogue.</title>
        <authorList>
            <person name="Kono N."/>
            <person name="Nakamura H."/>
            <person name="Ohtoshi R."/>
            <person name="Moran D.A.P."/>
            <person name="Shinohara A."/>
            <person name="Yoshida Y."/>
            <person name="Fujiwara M."/>
            <person name="Mori M."/>
            <person name="Tomita M."/>
            <person name="Arakawa K."/>
        </authorList>
    </citation>
    <scope>NUCLEOTIDE SEQUENCE [LARGE SCALE GENOMIC DNA]</scope>
</reference>